<keyword evidence="2" id="KW-1185">Reference proteome</keyword>
<proteinExistence type="predicted"/>
<dbReference type="Proteomes" id="UP000544122">
    <property type="component" value="Unassembled WGS sequence"/>
</dbReference>
<reference evidence="1 2" key="1">
    <citation type="submission" date="2020-03" db="EMBL/GenBank/DDBJ databases">
        <title>Bradyrhizobium diversity isolated from nodules of Indigofera sp.</title>
        <authorList>
            <person name="Klepa M."/>
            <person name="Helene L."/>
            <person name="Hungria M."/>
        </authorList>
    </citation>
    <scope>NUCLEOTIDE SEQUENCE [LARGE SCALE GENOMIC DNA]</scope>
    <source>
        <strain evidence="1 2">WSM 1791</strain>
    </source>
</reference>
<sequence>MKETKFFRKQADKAERMARSASDVEIAQNFLNMARGYRAQAEVLKAKKKAEKKRR</sequence>
<organism evidence="1 2">
    <name type="scientific">Bradyrhizobium australiense</name>
    <dbReference type="NCBI Taxonomy" id="2721161"/>
    <lineage>
        <taxon>Bacteria</taxon>
        <taxon>Pseudomonadati</taxon>
        <taxon>Pseudomonadota</taxon>
        <taxon>Alphaproteobacteria</taxon>
        <taxon>Hyphomicrobiales</taxon>
        <taxon>Nitrobacteraceae</taxon>
        <taxon>Bradyrhizobium</taxon>
    </lineage>
</organism>
<name>A0A7Y4LY26_9BRAD</name>
<dbReference type="RefSeq" id="WP_171582040.1">
    <property type="nucleotide sequence ID" value="NZ_JAAVLX010000008.1"/>
</dbReference>
<dbReference type="EMBL" id="JAAVLX010000008">
    <property type="protein sequence ID" value="NOJ42811.1"/>
    <property type="molecule type" value="Genomic_DNA"/>
</dbReference>
<dbReference type="AlphaFoldDB" id="A0A7Y4LY26"/>
<gene>
    <name evidence="1" type="ORF">HCN58_25060</name>
</gene>
<evidence type="ECO:0000313" key="1">
    <source>
        <dbReference type="EMBL" id="NOJ42811.1"/>
    </source>
</evidence>
<comment type="caution">
    <text evidence="1">The sequence shown here is derived from an EMBL/GenBank/DDBJ whole genome shotgun (WGS) entry which is preliminary data.</text>
</comment>
<accession>A0A7Y4LY26</accession>
<evidence type="ECO:0000313" key="2">
    <source>
        <dbReference type="Proteomes" id="UP000544122"/>
    </source>
</evidence>
<protein>
    <submittedName>
        <fullName evidence="1">Uncharacterized protein</fullName>
    </submittedName>
</protein>